<sequence length="726" mass="80656">MNGLFEQFSKEFQNLLGEFKLPLENPILTFSLLLLIILFSPIILRRVKIPALIGLIISGVIIGPNGFQLISEANMKTGFVNMFAKIGLLYIMFMAGLELDMQEFRRYRNKSLAFGALTFFIPLLLGYPTCRYALGLNETASLLTASMFATHTLVAYPIVSKFGISKMEAVAIAIGGTILTDTAVLIILAVISGSDHGVINTSVLAHLGITLSIFSLIMFWGVPKISRWFLSKLESEKSSQFIYVLSILFFAAFLAEVAGIEGIIGAFVAGLVMNRLIPHSSTLMNRIEFIGNALFIPFFLISIGMVVNVKALANEPWAWAVAGILSAFAIFSKFLAALITQLIFKMSRPERQVIFGLSTAHAAATLAVINVGYTMGILNIEIVNGTVILILITSMTASFVTENAGKKLLISQTKNEPLEGPSMRSQHVLVAANELKGNEPLLDFSVLITDKTVMNPISVVSVLENDEEAEMRIRRSRKHIDDFITHYNSGEINVHAMATIDHNLSSGIARVSKELVADIVLINDNSKINLLKRLIGDDRDHLLNVCDKTVFFCHFNHAFSSYRKISVVCPAYAELEQDCNQWLERVMRISRELNLDIDVYSTRETFEKFKAYRTYRKFAADLMHFPIESPEEIVEKLSGFGDNQLFISVFARQGSVSAFTGMEFLPQRMEKENTNLDYVFIYPSQSASDLSYAAYDDMSGSPLAAGVETIQRLSKEVGGMFKKNEE</sequence>
<dbReference type="AlphaFoldDB" id="A0A556MNS1"/>
<accession>A0A556MNS1</accession>
<gene>
    <name evidence="10" type="ORF">FO442_13655</name>
</gene>
<protein>
    <submittedName>
        <fullName evidence="10">Cation:proton antiporter</fullName>
    </submittedName>
</protein>
<dbReference type="PANTHER" id="PTHR43562">
    <property type="entry name" value="NAPA-TYPE SODIUM/HYDROGEN ANTIPORTER"/>
    <property type="match status" value="1"/>
</dbReference>
<evidence type="ECO:0000256" key="3">
    <source>
        <dbReference type="ARBA" id="ARBA00022449"/>
    </source>
</evidence>
<dbReference type="GO" id="GO:0015297">
    <property type="term" value="F:antiporter activity"/>
    <property type="evidence" value="ECO:0007669"/>
    <property type="project" value="UniProtKB-KW"/>
</dbReference>
<dbReference type="OrthoDB" id="9793589at2"/>
<feature type="transmembrane region" description="Helical" evidence="8">
    <location>
        <begin position="382"/>
        <end position="401"/>
    </location>
</feature>
<keyword evidence="11" id="KW-1185">Reference proteome</keyword>
<feature type="transmembrane region" description="Helical" evidence="8">
    <location>
        <begin position="111"/>
        <end position="134"/>
    </location>
</feature>
<evidence type="ECO:0000256" key="1">
    <source>
        <dbReference type="ARBA" id="ARBA00004141"/>
    </source>
</evidence>
<feature type="domain" description="Cation/H+ exchanger transmembrane" evidence="9">
    <location>
        <begin position="35"/>
        <end position="398"/>
    </location>
</feature>
<name>A0A556MNS1_9FLAO</name>
<keyword evidence="6" id="KW-0406">Ion transport</keyword>
<dbReference type="GO" id="GO:1902600">
    <property type="term" value="P:proton transmembrane transport"/>
    <property type="evidence" value="ECO:0007669"/>
    <property type="project" value="InterPro"/>
</dbReference>
<dbReference type="Proteomes" id="UP000316008">
    <property type="component" value="Unassembled WGS sequence"/>
</dbReference>
<feature type="transmembrane region" description="Helical" evidence="8">
    <location>
        <begin position="353"/>
        <end position="376"/>
    </location>
</feature>
<dbReference type="PANTHER" id="PTHR43562:SF4">
    <property type="entry name" value="NA(+)_H(+) ANTIPORTER NHAS5"/>
    <property type="match status" value="1"/>
</dbReference>
<reference evidence="10 11" key="1">
    <citation type="submission" date="2019-07" db="EMBL/GenBank/DDBJ databases">
        <authorList>
            <person name="Huq M.A."/>
        </authorList>
    </citation>
    <scope>NUCLEOTIDE SEQUENCE [LARGE SCALE GENOMIC DNA]</scope>
    <source>
        <strain evidence="10 11">MAH-3</strain>
    </source>
</reference>
<comment type="caution">
    <text evidence="10">The sequence shown here is derived from an EMBL/GenBank/DDBJ whole genome shotgun (WGS) entry which is preliminary data.</text>
</comment>
<comment type="subcellular location">
    <subcellularLocation>
        <location evidence="1">Membrane</location>
        <topology evidence="1">Multi-pass membrane protein</topology>
    </subcellularLocation>
</comment>
<keyword evidence="2" id="KW-0813">Transport</keyword>
<dbReference type="Pfam" id="PF00999">
    <property type="entry name" value="Na_H_Exchanger"/>
    <property type="match status" value="1"/>
</dbReference>
<evidence type="ECO:0000256" key="2">
    <source>
        <dbReference type="ARBA" id="ARBA00022448"/>
    </source>
</evidence>
<feature type="transmembrane region" description="Helical" evidence="8">
    <location>
        <begin position="317"/>
        <end position="344"/>
    </location>
</feature>
<feature type="transmembrane region" description="Helical" evidence="8">
    <location>
        <begin position="140"/>
        <end position="159"/>
    </location>
</feature>
<dbReference type="GO" id="GO:0016020">
    <property type="term" value="C:membrane"/>
    <property type="evidence" value="ECO:0007669"/>
    <property type="project" value="UniProtKB-SubCell"/>
</dbReference>
<feature type="transmembrane region" description="Helical" evidence="8">
    <location>
        <begin position="27"/>
        <end position="44"/>
    </location>
</feature>
<feature type="transmembrane region" description="Helical" evidence="8">
    <location>
        <begin position="238"/>
        <end position="254"/>
    </location>
</feature>
<evidence type="ECO:0000256" key="7">
    <source>
        <dbReference type="ARBA" id="ARBA00023136"/>
    </source>
</evidence>
<feature type="transmembrane region" description="Helical" evidence="8">
    <location>
        <begin position="171"/>
        <end position="191"/>
    </location>
</feature>
<feature type="transmembrane region" description="Helical" evidence="8">
    <location>
        <begin position="82"/>
        <end position="99"/>
    </location>
</feature>
<feature type="transmembrane region" description="Helical" evidence="8">
    <location>
        <begin position="51"/>
        <end position="70"/>
    </location>
</feature>
<keyword evidence="5 8" id="KW-1133">Transmembrane helix</keyword>
<evidence type="ECO:0000256" key="8">
    <source>
        <dbReference type="SAM" id="Phobius"/>
    </source>
</evidence>
<keyword evidence="4 8" id="KW-0812">Transmembrane</keyword>
<keyword evidence="7 8" id="KW-0472">Membrane</keyword>
<feature type="transmembrane region" description="Helical" evidence="8">
    <location>
        <begin position="289"/>
        <end position="311"/>
    </location>
</feature>
<organism evidence="10 11">
    <name type="scientific">Fluviicola chungangensis</name>
    <dbReference type="NCBI Taxonomy" id="2597671"/>
    <lineage>
        <taxon>Bacteria</taxon>
        <taxon>Pseudomonadati</taxon>
        <taxon>Bacteroidota</taxon>
        <taxon>Flavobacteriia</taxon>
        <taxon>Flavobacteriales</taxon>
        <taxon>Crocinitomicaceae</taxon>
        <taxon>Fluviicola</taxon>
    </lineage>
</organism>
<dbReference type="Gene3D" id="1.20.1530.20">
    <property type="match status" value="1"/>
</dbReference>
<evidence type="ECO:0000256" key="5">
    <source>
        <dbReference type="ARBA" id="ARBA00022989"/>
    </source>
</evidence>
<dbReference type="RefSeq" id="WP_144333766.1">
    <property type="nucleotide sequence ID" value="NZ_VLPL01000007.1"/>
</dbReference>
<feature type="transmembrane region" description="Helical" evidence="8">
    <location>
        <begin position="203"/>
        <end position="222"/>
    </location>
</feature>
<dbReference type="EMBL" id="VLPL01000007">
    <property type="protein sequence ID" value="TSJ41505.1"/>
    <property type="molecule type" value="Genomic_DNA"/>
</dbReference>
<keyword evidence="3" id="KW-0050">Antiport</keyword>
<dbReference type="InterPro" id="IPR006153">
    <property type="entry name" value="Cation/H_exchanger_TM"/>
</dbReference>
<evidence type="ECO:0000256" key="6">
    <source>
        <dbReference type="ARBA" id="ARBA00023065"/>
    </source>
</evidence>
<dbReference type="InterPro" id="IPR038770">
    <property type="entry name" value="Na+/solute_symporter_sf"/>
</dbReference>
<proteinExistence type="predicted"/>
<evidence type="ECO:0000259" key="9">
    <source>
        <dbReference type="Pfam" id="PF00999"/>
    </source>
</evidence>
<evidence type="ECO:0000313" key="11">
    <source>
        <dbReference type="Proteomes" id="UP000316008"/>
    </source>
</evidence>
<evidence type="ECO:0000313" key="10">
    <source>
        <dbReference type="EMBL" id="TSJ41505.1"/>
    </source>
</evidence>
<evidence type="ECO:0000256" key="4">
    <source>
        <dbReference type="ARBA" id="ARBA00022692"/>
    </source>
</evidence>